<organism evidence="5 6">
    <name type="scientific">Micromonospora azadirachtae</name>
    <dbReference type="NCBI Taxonomy" id="1970735"/>
    <lineage>
        <taxon>Bacteria</taxon>
        <taxon>Bacillati</taxon>
        <taxon>Actinomycetota</taxon>
        <taxon>Actinomycetes</taxon>
        <taxon>Micromonosporales</taxon>
        <taxon>Micromonosporaceae</taxon>
        <taxon>Micromonospora</taxon>
    </lineage>
</organism>
<proteinExistence type="predicted"/>
<name>A0ABW2ZUS5_9ACTN</name>
<comment type="caution">
    <text evidence="5">The sequence shown here is derived from an EMBL/GenBank/DDBJ whole genome shotgun (WGS) entry which is preliminary data.</text>
</comment>
<evidence type="ECO:0000256" key="2">
    <source>
        <dbReference type="ARBA" id="ARBA00022603"/>
    </source>
</evidence>
<keyword evidence="3" id="KW-0808">Transferase</keyword>
<evidence type="ECO:0000256" key="4">
    <source>
        <dbReference type="ARBA" id="ARBA00047942"/>
    </source>
</evidence>
<evidence type="ECO:0000313" key="6">
    <source>
        <dbReference type="Proteomes" id="UP001597053"/>
    </source>
</evidence>
<dbReference type="GO" id="GO:0032259">
    <property type="term" value="P:methylation"/>
    <property type="evidence" value="ECO:0007669"/>
    <property type="project" value="UniProtKB-KW"/>
</dbReference>
<accession>A0ABW2ZUS5</accession>
<sequence length="1408" mass="158169">PPAEGGTEPLADLVAGSRQHAVGVSGELREGLKVSVELIANEVLDQIRAAGYQPQQVMDLDELAKELGREALRYLYRILFLLYAEARPELGVLPVNDREYVEGYSLARIGDLVSRRLAPSAEGGFHLHESLDLLFRMVNEGHRPRGGADVEEKASEGEGLRFEPMRSDLFLPEKTKLIGRLIPEPGSDPDDPDGPKIDTRLRNKVLYQVLRRLMLTKGAKKRRGGFISYAQLGINQLGAVYEGLMSYTGFVATEQLYEVAKNGEPKDGSWMIPASKADEYDDNVFVYKEDPYTGVRSRVSYAPGQFVYRLAGRDRQTSASYYTPQSLTEVTVQLALKYRLDQDDTVTPARELLDWTICEPALGSGAFLNEAINQVAAEYLRRRQKELDTTLDPEQYHLELQRVKAYIALHNCYGVDLNRTAVELAEVSLWLNVMHAGLQAPWFGLHLQRGNSLIGAGRKLFDPKQLADKSWLTTAPAEKPFRDGPIDEGTIHHFLLPADGWGAVAGEKEARELAPEETARLKAWRTAMKRVPSAKGKNSQIKRLQALARRVEFLWGLVQQRLAISEAEIRRDIAVWGADDLPPVTQAVAREKILADLTAPGTPYWRLKTLMDVWCALWFWPLDKVGLLDGTDPAYPAEPVQVSHVKDVPAYEEPAAYEVADIFGNVQPQQTKLPTKATGGTRRMTVAESLRRQVALTNLADWLAFAEALIGRSDADENTERFYGRKLTSLDEMSEFEQKLDGVIGVDAPWTLSDRFPWLLAAEGIAEQQGFFHWELTFAQAFADGGFDLQVGNPPWVRPRWLEDMVLAERDPWFGLAERPDPSISKMRKIEVLSRASITRQYSEELASHCAISHYLTSRSEYLLLANTQPNLYRAFIVRAWVNAKRAGVAGFLHPNSHLNGTNEGPLRAACYRRMRFHAHFINQRKQYLFSEVDNHVEFGIHVYGSSRAVNFRQAAWLYDPSTLVGSLVHDGAGDLPGLKFAGDWDLRPHAARIVNVNDEVLAEWHLMAGDTNLPSAQAKVLYPVSVAEQGAINALARFSPRLGSQGLKLSRGFVERDAQRDGLIRWDTGIANGWDEVVLQGPLFGVANPLAKQPNVPCRSNKDYELIDLTDVSDDFVPRTNYRPSVNTTTLREVLEEWAGKPFTDYYRLAWREMISVSGERSLYSALYPPGPSHVKAVHTLWLGSERKTALNAGFWASLPLDYSVRMSGKSTLYGKELLAIPAAEEFHPLSGALLLRILRLNCVTSAYSRLWTALFDDSWTTSERWVVDWPRLGALASSWSKWTQATPLRTEFERRAALVEIDALVAVWLGMKSDELVALLRSRYAVLGAYEEEMWFDGAGRRIAREFHAQGVNQPKDAFAQLDSYLKDPDSTPVPEGYAAPFYKANRELEYQQAYDVFSKRLQEFS</sequence>
<evidence type="ECO:0000256" key="3">
    <source>
        <dbReference type="ARBA" id="ARBA00022679"/>
    </source>
</evidence>
<dbReference type="InterPro" id="IPR050953">
    <property type="entry name" value="N4_N6_ade-DNA_methylase"/>
</dbReference>
<dbReference type="Gene3D" id="3.40.50.150">
    <property type="entry name" value="Vaccinia Virus protein VP39"/>
    <property type="match status" value="2"/>
</dbReference>
<dbReference type="GO" id="GO:0008168">
    <property type="term" value="F:methyltransferase activity"/>
    <property type="evidence" value="ECO:0007669"/>
    <property type="project" value="UniProtKB-KW"/>
</dbReference>
<reference evidence="6" key="1">
    <citation type="journal article" date="2019" name="Int. J. Syst. Evol. Microbiol.">
        <title>The Global Catalogue of Microorganisms (GCM) 10K type strain sequencing project: providing services to taxonomists for standard genome sequencing and annotation.</title>
        <authorList>
            <consortium name="The Broad Institute Genomics Platform"/>
            <consortium name="The Broad Institute Genome Sequencing Center for Infectious Disease"/>
            <person name="Wu L."/>
            <person name="Ma J."/>
        </authorList>
    </citation>
    <scope>NUCLEOTIDE SEQUENCE [LARGE SCALE GENOMIC DNA]</scope>
    <source>
        <strain evidence="6">JCM 32148</strain>
    </source>
</reference>
<gene>
    <name evidence="5" type="ORF">ACFQZ8_00540</name>
</gene>
<feature type="non-terminal residue" evidence="5">
    <location>
        <position position="1"/>
    </location>
</feature>
<keyword evidence="6" id="KW-1185">Reference proteome</keyword>
<dbReference type="InterPro" id="IPR029063">
    <property type="entry name" value="SAM-dependent_MTases_sf"/>
</dbReference>
<dbReference type="SUPFAM" id="SSF53335">
    <property type="entry name" value="S-adenosyl-L-methionine-dependent methyltransferases"/>
    <property type="match status" value="1"/>
</dbReference>
<protein>
    <recommendedName>
        <fullName evidence="1">site-specific DNA-methyltransferase (adenine-specific)</fullName>
        <ecNumber evidence="1">2.1.1.72</ecNumber>
    </recommendedName>
</protein>
<evidence type="ECO:0000256" key="1">
    <source>
        <dbReference type="ARBA" id="ARBA00011900"/>
    </source>
</evidence>
<dbReference type="PANTHER" id="PTHR33841:SF1">
    <property type="entry name" value="DNA METHYLTRANSFERASE A"/>
    <property type="match status" value="1"/>
</dbReference>
<dbReference type="EMBL" id="JBHTHM010000005">
    <property type="protein sequence ID" value="MFD0782418.1"/>
    <property type="molecule type" value="Genomic_DNA"/>
</dbReference>
<comment type="catalytic activity">
    <reaction evidence="4">
        <text>a 2'-deoxyadenosine in DNA + S-adenosyl-L-methionine = an N(6)-methyl-2'-deoxyadenosine in DNA + S-adenosyl-L-homocysteine + H(+)</text>
        <dbReference type="Rhea" id="RHEA:15197"/>
        <dbReference type="Rhea" id="RHEA-COMP:12418"/>
        <dbReference type="Rhea" id="RHEA-COMP:12419"/>
        <dbReference type="ChEBI" id="CHEBI:15378"/>
        <dbReference type="ChEBI" id="CHEBI:57856"/>
        <dbReference type="ChEBI" id="CHEBI:59789"/>
        <dbReference type="ChEBI" id="CHEBI:90615"/>
        <dbReference type="ChEBI" id="CHEBI:90616"/>
        <dbReference type="EC" id="2.1.1.72"/>
    </reaction>
</comment>
<dbReference type="PANTHER" id="PTHR33841">
    <property type="entry name" value="DNA METHYLTRANSFERASE YEEA-RELATED"/>
    <property type="match status" value="1"/>
</dbReference>
<evidence type="ECO:0000313" key="5">
    <source>
        <dbReference type="EMBL" id="MFD0782418.1"/>
    </source>
</evidence>
<dbReference type="Proteomes" id="UP001597053">
    <property type="component" value="Unassembled WGS sequence"/>
</dbReference>
<dbReference type="EC" id="2.1.1.72" evidence="1"/>
<keyword evidence="2 5" id="KW-0489">Methyltransferase</keyword>